<dbReference type="GO" id="GO:0016324">
    <property type="term" value="C:apical plasma membrane"/>
    <property type="evidence" value="ECO:0007669"/>
    <property type="project" value="TreeGrafter"/>
</dbReference>
<dbReference type="PRINTS" id="PR00261">
    <property type="entry name" value="LDLRECEPTOR"/>
</dbReference>
<keyword evidence="9 16" id="KW-0472">Membrane</keyword>
<keyword evidence="6 17" id="KW-0732">Signal</keyword>
<keyword evidence="11 19" id="KW-0675">Receptor</keyword>
<feature type="disulfide bond" evidence="13">
    <location>
        <begin position="78"/>
        <end position="90"/>
    </location>
</feature>
<feature type="chain" id="PRO_5024315512" evidence="17">
    <location>
        <begin position="23"/>
        <end position="971"/>
    </location>
</feature>
<accession>A0A5N5T7D1</accession>
<evidence type="ECO:0000256" key="2">
    <source>
        <dbReference type="ARBA" id="ARBA00022475"/>
    </source>
</evidence>
<feature type="disulfide bond" evidence="13">
    <location>
        <begin position="374"/>
        <end position="392"/>
    </location>
</feature>
<evidence type="ECO:0000256" key="17">
    <source>
        <dbReference type="SAM" id="SignalP"/>
    </source>
</evidence>
<dbReference type="FunFam" id="2.120.10.30:FF:000241">
    <property type="entry name" value="Low-density lipoprotein receptor-related protein 6"/>
    <property type="match status" value="1"/>
</dbReference>
<feature type="repeat" description="LDL-receptor class B" evidence="14">
    <location>
        <begin position="695"/>
        <end position="739"/>
    </location>
</feature>
<dbReference type="InterPro" id="IPR000033">
    <property type="entry name" value="LDLR_classB_rpt"/>
</dbReference>
<evidence type="ECO:0000256" key="3">
    <source>
        <dbReference type="ARBA" id="ARBA00022536"/>
    </source>
</evidence>
<evidence type="ECO:0000256" key="14">
    <source>
        <dbReference type="PROSITE-ProRule" id="PRU00461"/>
    </source>
</evidence>
<dbReference type="EMBL" id="SEYY01012214">
    <property type="protein sequence ID" value="KAB7500920.1"/>
    <property type="molecule type" value="Genomic_DNA"/>
</dbReference>
<dbReference type="Gene3D" id="4.10.400.10">
    <property type="entry name" value="Low-density Lipoprotein Receptor"/>
    <property type="match status" value="7"/>
</dbReference>
<evidence type="ECO:0000256" key="10">
    <source>
        <dbReference type="ARBA" id="ARBA00023157"/>
    </source>
</evidence>
<dbReference type="InterPro" id="IPR002172">
    <property type="entry name" value="LDrepeatLR_classA_rpt"/>
</dbReference>
<dbReference type="PROSITE" id="PS51257">
    <property type="entry name" value="PROKAR_LIPOPROTEIN"/>
    <property type="match status" value="1"/>
</dbReference>
<feature type="region of interest" description="Disordered" evidence="15">
    <location>
        <begin position="312"/>
        <end position="363"/>
    </location>
</feature>
<dbReference type="InterPro" id="IPR036055">
    <property type="entry name" value="LDL_receptor-like_sf"/>
</dbReference>
<keyword evidence="7" id="KW-0677">Repeat</keyword>
<dbReference type="InterPro" id="IPR000742">
    <property type="entry name" value="EGF"/>
</dbReference>
<feature type="region of interest" description="Disordered" evidence="15">
    <location>
        <begin position="943"/>
        <end position="971"/>
    </location>
</feature>
<evidence type="ECO:0000259" key="18">
    <source>
        <dbReference type="PROSITE" id="PS01186"/>
    </source>
</evidence>
<proteinExistence type="predicted"/>
<keyword evidence="5 16" id="KW-0812">Transmembrane</keyword>
<evidence type="ECO:0000256" key="8">
    <source>
        <dbReference type="ARBA" id="ARBA00022989"/>
    </source>
</evidence>
<evidence type="ECO:0000256" key="9">
    <source>
        <dbReference type="ARBA" id="ARBA00023136"/>
    </source>
</evidence>
<comment type="subcellular location">
    <subcellularLocation>
        <location evidence="1">Cell membrane</location>
        <topology evidence="1">Single-pass type I membrane protein</topology>
    </subcellularLocation>
</comment>
<dbReference type="InterPro" id="IPR009030">
    <property type="entry name" value="Growth_fac_rcpt_cys_sf"/>
</dbReference>
<dbReference type="FunFam" id="2.10.25.10:FF:000009">
    <property type="entry name" value="Low-density lipoprotein receptor isoform 1"/>
    <property type="match status" value="1"/>
</dbReference>
<dbReference type="GO" id="GO:0005509">
    <property type="term" value="F:calcium ion binding"/>
    <property type="evidence" value="ECO:0007669"/>
    <property type="project" value="InterPro"/>
</dbReference>
<keyword evidence="19" id="KW-0449">Lipoprotein</keyword>
<dbReference type="InterPro" id="IPR023415">
    <property type="entry name" value="LDLR_class-A_CS"/>
</dbReference>
<dbReference type="FunFam" id="4.10.400.10:FF:000005">
    <property type="entry name" value="low-density lipoprotein receptor-related protein 1B"/>
    <property type="match status" value="1"/>
</dbReference>
<feature type="signal peptide" evidence="17">
    <location>
        <begin position="1"/>
        <end position="22"/>
    </location>
</feature>
<feature type="transmembrane region" description="Helical" evidence="16">
    <location>
        <begin position="874"/>
        <end position="898"/>
    </location>
</feature>
<evidence type="ECO:0000256" key="6">
    <source>
        <dbReference type="ARBA" id="ARBA00022729"/>
    </source>
</evidence>
<name>A0A5N5T7D1_9CRUS</name>
<feature type="disulfide bond" evidence="13">
    <location>
        <begin position="38"/>
        <end position="56"/>
    </location>
</feature>
<keyword evidence="10 13" id="KW-1015">Disulfide bond</keyword>
<evidence type="ECO:0000313" key="19">
    <source>
        <dbReference type="EMBL" id="KAB7500920.1"/>
    </source>
</evidence>
<dbReference type="GO" id="GO:0043235">
    <property type="term" value="C:receptor complex"/>
    <property type="evidence" value="ECO:0007669"/>
    <property type="project" value="TreeGrafter"/>
</dbReference>
<dbReference type="PROSITE" id="PS01187">
    <property type="entry name" value="EGF_CA"/>
    <property type="match status" value="1"/>
</dbReference>
<dbReference type="Pfam" id="PF07645">
    <property type="entry name" value="EGF_CA"/>
    <property type="match status" value="1"/>
</dbReference>
<feature type="disulfide bond" evidence="13">
    <location>
        <begin position="85"/>
        <end position="103"/>
    </location>
</feature>
<dbReference type="InterPro" id="IPR018097">
    <property type="entry name" value="EGF_Ca-bd_CS"/>
</dbReference>
<dbReference type="AlphaFoldDB" id="A0A5N5T7D1"/>
<feature type="disulfide bond" evidence="13">
    <location>
        <begin position="125"/>
        <end position="143"/>
    </location>
</feature>
<evidence type="ECO:0000256" key="1">
    <source>
        <dbReference type="ARBA" id="ARBA00004251"/>
    </source>
</evidence>
<keyword evidence="20" id="KW-1185">Reference proteome</keyword>
<keyword evidence="4" id="KW-0254">Endocytosis</keyword>
<dbReference type="Pfam" id="PF00057">
    <property type="entry name" value="Ldl_recept_a"/>
    <property type="match status" value="7"/>
</dbReference>
<feature type="disulfide bond" evidence="13">
    <location>
        <begin position="301"/>
        <end position="316"/>
    </location>
</feature>
<dbReference type="CDD" id="cd00054">
    <property type="entry name" value="EGF_CA"/>
    <property type="match status" value="1"/>
</dbReference>
<dbReference type="Proteomes" id="UP000326759">
    <property type="component" value="Unassembled WGS sequence"/>
</dbReference>
<evidence type="ECO:0000256" key="15">
    <source>
        <dbReference type="SAM" id="MobiDB-lite"/>
    </source>
</evidence>
<dbReference type="Gene3D" id="2.10.25.10">
    <property type="entry name" value="Laminin"/>
    <property type="match status" value="3"/>
</dbReference>
<dbReference type="Pfam" id="PF00058">
    <property type="entry name" value="Ldl_recept_b"/>
    <property type="match status" value="2"/>
</dbReference>
<comment type="caution">
    <text evidence="13">Lacks conserved residue(s) required for the propagation of feature annotation.</text>
</comment>
<dbReference type="SMART" id="SM00135">
    <property type="entry name" value="LY"/>
    <property type="match status" value="4"/>
</dbReference>
<dbReference type="InterPro" id="IPR051221">
    <property type="entry name" value="LDLR-related"/>
</dbReference>
<dbReference type="InterPro" id="IPR011042">
    <property type="entry name" value="6-blade_b-propeller_TolB-like"/>
</dbReference>
<dbReference type="PANTHER" id="PTHR22722">
    <property type="entry name" value="LOW-DENSITY LIPOPROTEIN RECEPTOR-RELATED PROTEIN 2-RELATED"/>
    <property type="match status" value="1"/>
</dbReference>
<evidence type="ECO:0000256" key="5">
    <source>
        <dbReference type="ARBA" id="ARBA00022692"/>
    </source>
</evidence>
<dbReference type="SUPFAM" id="SSF57184">
    <property type="entry name" value="Growth factor receptor domain"/>
    <property type="match status" value="1"/>
</dbReference>
<feature type="disulfide bond" evidence="13">
    <location>
        <begin position="260"/>
        <end position="275"/>
    </location>
</feature>
<dbReference type="SMART" id="SM00179">
    <property type="entry name" value="EGF_CA"/>
    <property type="match status" value="2"/>
</dbReference>
<dbReference type="PROSITE" id="PS51120">
    <property type="entry name" value="LDLRB"/>
    <property type="match status" value="2"/>
</dbReference>
<feature type="disulfide bond" evidence="13">
    <location>
        <begin position="241"/>
        <end position="253"/>
    </location>
</feature>
<evidence type="ECO:0000256" key="4">
    <source>
        <dbReference type="ARBA" id="ARBA00022583"/>
    </source>
</evidence>
<feature type="disulfide bond" evidence="13">
    <location>
        <begin position="248"/>
        <end position="266"/>
    </location>
</feature>
<dbReference type="OrthoDB" id="664115at2759"/>
<dbReference type="CDD" id="cd00112">
    <property type="entry name" value="LDLa"/>
    <property type="match status" value="7"/>
</dbReference>
<gene>
    <name evidence="19" type="primary">Vldlr_1</name>
    <name evidence="19" type="ORF">Anas_05848</name>
</gene>
<evidence type="ECO:0000256" key="11">
    <source>
        <dbReference type="ARBA" id="ARBA00023170"/>
    </source>
</evidence>
<feature type="repeat" description="LDL-receptor class B" evidence="14">
    <location>
        <begin position="650"/>
        <end position="694"/>
    </location>
</feature>
<dbReference type="InterPro" id="IPR049883">
    <property type="entry name" value="NOTCH1_EGF-like"/>
</dbReference>
<dbReference type="SMART" id="SM00192">
    <property type="entry name" value="LDLa"/>
    <property type="match status" value="7"/>
</dbReference>
<feature type="disulfide bond" evidence="13">
    <location>
        <begin position="118"/>
        <end position="130"/>
    </location>
</feature>
<reference evidence="19 20" key="1">
    <citation type="journal article" date="2019" name="PLoS Biol.">
        <title>Sex chromosomes control vertical transmission of feminizing Wolbachia symbionts in an isopod.</title>
        <authorList>
            <person name="Becking T."/>
            <person name="Chebbi M.A."/>
            <person name="Giraud I."/>
            <person name="Moumen B."/>
            <person name="Laverre T."/>
            <person name="Caubet Y."/>
            <person name="Peccoud J."/>
            <person name="Gilbert C."/>
            <person name="Cordaux R."/>
        </authorList>
    </citation>
    <scope>NUCLEOTIDE SEQUENCE [LARGE SCALE GENOMIC DNA]</scope>
    <source>
        <strain evidence="19">ANa2</strain>
        <tissue evidence="19">Whole body excluding digestive tract and cuticle</tissue>
    </source>
</reference>
<protein>
    <submittedName>
        <fullName evidence="19">Very low-density lipoprotein receptor</fullName>
    </submittedName>
</protein>
<dbReference type="GO" id="GO:0042562">
    <property type="term" value="F:hormone binding"/>
    <property type="evidence" value="ECO:0007669"/>
    <property type="project" value="TreeGrafter"/>
</dbReference>
<organism evidence="19 20">
    <name type="scientific">Armadillidium nasatum</name>
    <dbReference type="NCBI Taxonomy" id="96803"/>
    <lineage>
        <taxon>Eukaryota</taxon>
        <taxon>Metazoa</taxon>
        <taxon>Ecdysozoa</taxon>
        <taxon>Arthropoda</taxon>
        <taxon>Crustacea</taxon>
        <taxon>Multicrustacea</taxon>
        <taxon>Malacostraca</taxon>
        <taxon>Eumalacostraca</taxon>
        <taxon>Peracarida</taxon>
        <taxon>Isopoda</taxon>
        <taxon>Oniscidea</taxon>
        <taxon>Crinocheta</taxon>
        <taxon>Armadillidiidae</taxon>
        <taxon>Armadillidium</taxon>
    </lineage>
</organism>
<keyword evidence="8 16" id="KW-1133">Transmembrane helix</keyword>
<dbReference type="PANTHER" id="PTHR22722:SF14">
    <property type="entry name" value="MEGALIN, ISOFORM A"/>
    <property type="match status" value="1"/>
</dbReference>
<evidence type="ECO:0000256" key="16">
    <source>
        <dbReference type="SAM" id="Phobius"/>
    </source>
</evidence>
<dbReference type="SUPFAM" id="SSF63825">
    <property type="entry name" value="YWTD domain"/>
    <property type="match status" value="1"/>
</dbReference>
<sequence>MILSKLIESILICIYSTNVVSAFSLSGISCPDNEKFKCDTLKCIPRHWLCDGSQDCQDRTDELEENCPTGVTLQPNVCRDSQFKCDNGICLPIKWKCDGTDDCGDGSDEVKELCKHNCTSKEFMCGNGQCITRNWRCDGHQDCIDGSDEINCTTVSERVNKGYEIFKCDNGFEIPIQWRCDGDTDCKDKTDEELPGISCSDDDVHLFILPNLFIILLVYYKDCDTVENKPESSTDEKRTACRDTEFKCPKSFCILKSWICDGTNDCPNGEDEQDCKENICDPQTEFRCLDGSGCVKIAVKCDGTNHCLDGSDETECPPKETTTNPPVIETTKSSSNITSKKESSQNATSDSGQKSPQDDTDTTVVCDPETHYLCSDGKCIPNEKLCDGKGDCRDRKDESVDVCGINECKRNNGGCMHICKDTRGGHDCKCYEGYKLVGKYNCEDINECTEIPGTCSQLCENTMGGFRCSCMPGYLRDPADITRCKAAAGEVYLLFSHSYDIRSLRLRDRDMTSVVKDTRSAIALDYLFADGKILWSDRKDKKIYSYKKHFISFINSIKKRKLKCEINDGVITSKLERVLADTSGSREILASDKDISADGLAVDWIHKNVYYTDTKKSAINLLSWDAQHFKTLATEELGHPRAIAVAPFKGYVYWTDWGLDAKIERAMLDGSDRKAIVTEPHVAWPNGITIDPSTDRMYWCDGRLRTISSANLDGSDIKVILYSPTFLRQPFSITVFEDRLYWTDWSKTALFSANKFTGSGIQNVSAGHMLESPKVVHVYHQYRQPGGENICSSHSCSHFCVRSPEGEAICTCADDYVLDKDGHSCIKTDEVASITGDLNERYPLKAEYKQEEMAVKNIKEGFSLYEQAEKSSRVGFIVGGCFGALTAIGVVLALYMVYNRMRQKPIKRIRFHNPVYRKTTCDDLVEDRGFVIGQDQLFYNPTANTPKLTDSETQYNDADDVPLAPKDQDEE</sequence>
<keyword evidence="2" id="KW-1003">Cell membrane</keyword>
<dbReference type="InterPro" id="IPR001881">
    <property type="entry name" value="EGF-like_Ca-bd_dom"/>
</dbReference>
<feature type="compositionally biased region" description="Polar residues" evidence="15">
    <location>
        <begin position="345"/>
        <end position="355"/>
    </location>
</feature>
<dbReference type="PROSITE" id="PS01209">
    <property type="entry name" value="LDLRA_1"/>
    <property type="match status" value="2"/>
</dbReference>
<feature type="disulfide bond" evidence="13">
    <location>
        <begin position="137"/>
        <end position="152"/>
    </location>
</feature>
<feature type="disulfide bond" evidence="13">
    <location>
        <begin position="168"/>
        <end position="186"/>
    </location>
</feature>
<dbReference type="PROSITE" id="PS50068">
    <property type="entry name" value="LDLRA_2"/>
    <property type="match status" value="7"/>
</dbReference>
<evidence type="ECO:0000256" key="12">
    <source>
        <dbReference type="ARBA" id="ARBA00023180"/>
    </source>
</evidence>
<dbReference type="GO" id="GO:0006898">
    <property type="term" value="P:receptor-mediated endocytosis"/>
    <property type="evidence" value="ECO:0007669"/>
    <property type="project" value="TreeGrafter"/>
</dbReference>
<dbReference type="PROSITE" id="PS01186">
    <property type="entry name" value="EGF_2"/>
    <property type="match status" value="1"/>
</dbReference>
<dbReference type="Gene3D" id="2.120.10.30">
    <property type="entry name" value="TolB, C-terminal domain"/>
    <property type="match status" value="1"/>
</dbReference>
<keyword evidence="3" id="KW-0245">EGF-like domain</keyword>
<dbReference type="SMART" id="SM00181">
    <property type="entry name" value="EGF"/>
    <property type="match status" value="5"/>
</dbReference>
<feature type="compositionally biased region" description="Low complexity" evidence="15">
    <location>
        <begin position="328"/>
        <end position="338"/>
    </location>
</feature>
<comment type="caution">
    <text evidence="19">The sequence shown here is derived from an EMBL/GenBank/DDBJ whole genome shotgun (WGS) entry which is preliminary data.</text>
</comment>
<evidence type="ECO:0000313" key="20">
    <source>
        <dbReference type="Proteomes" id="UP000326759"/>
    </source>
</evidence>
<feature type="domain" description="EGF-like" evidence="18">
    <location>
        <begin position="428"/>
        <end position="442"/>
    </location>
</feature>
<feature type="compositionally biased region" description="Polar residues" evidence="15">
    <location>
        <begin position="943"/>
        <end position="956"/>
    </location>
</feature>
<evidence type="ECO:0000256" key="7">
    <source>
        <dbReference type="ARBA" id="ARBA00022737"/>
    </source>
</evidence>
<dbReference type="FunFam" id="4.10.400.10:FF:000034">
    <property type="entry name" value="Low-density lipoprotein receptor-related protein 2"/>
    <property type="match status" value="1"/>
</dbReference>
<dbReference type="SUPFAM" id="SSF57424">
    <property type="entry name" value="LDL receptor-like module"/>
    <property type="match status" value="6"/>
</dbReference>
<keyword evidence="12" id="KW-0325">Glycoprotein</keyword>
<evidence type="ECO:0000256" key="13">
    <source>
        <dbReference type="PROSITE-ProRule" id="PRU00124"/>
    </source>
</evidence>